<evidence type="ECO:0000256" key="1">
    <source>
        <dbReference type="SAM" id="Coils"/>
    </source>
</evidence>
<accession>A0A845BVL8</accession>
<feature type="chain" id="PRO_5032760272" evidence="2">
    <location>
        <begin position="20"/>
        <end position="106"/>
    </location>
</feature>
<organism evidence="3 4">
    <name type="scientific">Craterilacuibacter sinensis</name>
    <dbReference type="NCBI Taxonomy" id="2686017"/>
    <lineage>
        <taxon>Bacteria</taxon>
        <taxon>Pseudomonadati</taxon>
        <taxon>Pseudomonadota</taxon>
        <taxon>Betaproteobacteria</taxon>
        <taxon>Neisseriales</taxon>
        <taxon>Neisseriaceae</taxon>
        <taxon>Craterilacuibacter</taxon>
    </lineage>
</organism>
<name>A0A845BVL8_9NEIS</name>
<dbReference type="SUPFAM" id="SSF57997">
    <property type="entry name" value="Tropomyosin"/>
    <property type="match status" value="1"/>
</dbReference>
<dbReference type="AlphaFoldDB" id="A0A845BVL8"/>
<proteinExistence type="predicted"/>
<dbReference type="Proteomes" id="UP000467214">
    <property type="component" value="Unassembled WGS sequence"/>
</dbReference>
<feature type="coiled-coil region" evidence="1">
    <location>
        <begin position="46"/>
        <end position="87"/>
    </location>
</feature>
<dbReference type="EMBL" id="WSSB01000004">
    <property type="protein sequence ID" value="MXR36553.1"/>
    <property type="molecule type" value="Genomic_DNA"/>
</dbReference>
<keyword evidence="2" id="KW-0732">Signal</keyword>
<dbReference type="RefSeq" id="WP_160795654.1">
    <property type="nucleotide sequence ID" value="NZ_WSSB01000004.1"/>
</dbReference>
<keyword evidence="4" id="KW-1185">Reference proteome</keyword>
<keyword evidence="1" id="KW-0175">Coiled coil</keyword>
<gene>
    <name evidence="3" type="ORF">GQF02_06130</name>
</gene>
<protein>
    <submittedName>
        <fullName evidence="3">Uncharacterized protein</fullName>
    </submittedName>
</protein>
<sequence length="106" mass="11295">MRQKLLALLLAGFATTCFAGVNENLLSAQMAYQSADGNLKNSQLRMQASKSKHTLAEQRLADAQNALADASAELASAQSTLTAAEEAMSHATSQLQQAWQNKEAAQ</sequence>
<evidence type="ECO:0000313" key="3">
    <source>
        <dbReference type="EMBL" id="MXR36553.1"/>
    </source>
</evidence>
<comment type="caution">
    <text evidence="3">The sequence shown here is derived from an EMBL/GenBank/DDBJ whole genome shotgun (WGS) entry which is preliminary data.</text>
</comment>
<evidence type="ECO:0000256" key="2">
    <source>
        <dbReference type="SAM" id="SignalP"/>
    </source>
</evidence>
<feature type="signal peptide" evidence="2">
    <location>
        <begin position="1"/>
        <end position="19"/>
    </location>
</feature>
<reference evidence="3 4" key="1">
    <citation type="submission" date="2019-12" db="EMBL/GenBank/DDBJ databases">
        <title>Neisseriaceae gen. nov. sp. Genome sequencing and assembly.</title>
        <authorList>
            <person name="Liu Z."/>
            <person name="Li A."/>
        </authorList>
    </citation>
    <scope>NUCLEOTIDE SEQUENCE [LARGE SCALE GENOMIC DNA]</scope>
    <source>
        <strain evidence="3 4">B2N2-7</strain>
    </source>
</reference>
<evidence type="ECO:0000313" key="4">
    <source>
        <dbReference type="Proteomes" id="UP000467214"/>
    </source>
</evidence>